<dbReference type="Proteomes" id="UP000039865">
    <property type="component" value="Unassembled WGS sequence"/>
</dbReference>
<feature type="region of interest" description="Disordered" evidence="1">
    <location>
        <begin position="1"/>
        <end position="34"/>
    </location>
</feature>
<gene>
    <name evidence="2" type="primary">Contig11374.g12155</name>
    <name evidence="2" type="ORF">STYLEM_13687</name>
</gene>
<dbReference type="AlphaFoldDB" id="A0A078ATR8"/>
<sequence>MNENQNDISIHQRSKSTSSYANKRDGRVNLQKPNLQLDTEEISLPSIYRQNTTRNSVSKSFYMFQQNSNAISQKQMTPNNISNFNLIRDLSTSNSSSRNNNIKISSLLKQIKSNNHETDDLLQPSLQQPLISEMTTNDCMKIEFKTTTSRYQNSEFKMTNIYKLKRSKIQFNKNTEKQNKEDLGGSFTEYHNKQVNNRNGMSLTHSKHLSYSGHSTRKLKPLKNMKELNCSRNDVFQEANYNTTSGKHQKSFSINLNLMTQTSFFKDKSDIIGKDEKNDQQITTEIRQDESSLTDENKTLTMEYNQSQIQDMKVEVNIFDSSQIKIEESDESLEISIMSSENISNDEKQKVDIPRFDQDNQSSKEIEQFQRGASQLVKFFTNSKSPSTISLPNPEKDHDSQNSQDAMIETMEITKDDIIKQRQATLSNPQKKYDNRKYIKFHQSSSLKIEVDLNINQKDVLQRLKAIRSARKDLDEQYERNKTCKNKRPICMKEEQGYL</sequence>
<dbReference type="EMBL" id="CCKQ01012993">
    <property type="protein sequence ID" value="CDW84622.1"/>
    <property type="molecule type" value="Genomic_DNA"/>
</dbReference>
<protein>
    <submittedName>
        <fullName evidence="2">Uncharacterized protein</fullName>
    </submittedName>
</protein>
<reference evidence="2 3" key="1">
    <citation type="submission" date="2014-06" db="EMBL/GenBank/DDBJ databases">
        <authorList>
            <person name="Swart Estienne"/>
        </authorList>
    </citation>
    <scope>NUCLEOTIDE SEQUENCE [LARGE SCALE GENOMIC DNA]</scope>
    <source>
        <strain evidence="2 3">130c</strain>
    </source>
</reference>
<accession>A0A078ATR8</accession>
<proteinExistence type="predicted"/>
<name>A0A078ATR8_STYLE</name>
<evidence type="ECO:0000256" key="1">
    <source>
        <dbReference type="SAM" id="MobiDB-lite"/>
    </source>
</evidence>
<dbReference type="InParanoid" id="A0A078ATR8"/>
<organism evidence="2 3">
    <name type="scientific">Stylonychia lemnae</name>
    <name type="common">Ciliate</name>
    <dbReference type="NCBI Taxonomy" id="5949"/>
    <lineage>
        <taxon>Eukaryota</taxon>
        <taxon>Sar</taxon>
        <taxon>Alveolata</taxon>
        <taxon>Ciliophora</taxon>
        <taxon>Intramacronucleata</taxon>
        <taxon>Spirotrichea</taxon>
        <taxon>Stichotrichia</taxon>
        <taxon>Sporadotrichida</taxon>
        <taxon>Oxytrichidae</taxon>
        <taxon>Stylonychinae</taxon>
        <taxon>Stylonychia</taxon>
    </lineage>
</organism>
<feature type="compositionally biased region" description="Polar residues" evidence="1">
    <location>
        <begin position="1"/>
        <end position="21"/>
    </location>
</feature>
<evidence type="ECO:0000313" key="2">
    <source>
        <dbReference type="EMBL" id="CDW84622.1"/>
    </source>
</evidence>
<evidence type="ECO:0000313" key="3">
    <source>
        <dbReference type="Proteomes" id="UP000039865"/>
    </source>
</evidence>
<keyword evidence="3" id="KW-1185">Reference proteome</keyword>